<dbReference type="InterPro" id="IPR008949">
    <property type="entry name" value="Isoprenoid_synthase_dom_sf"/>
</dbReference>
<protein>
    <recommendedName>
        <fullName evidence="2">Terpene synthase</fullName>
        <ecNumber evidence="2">4.2.3.-</ecNumber>
    </recommendedName>
</protein>
<sequence>MTTARTKFALPPFFCPVDPAIHPEVDAIENRAIAWIDELEMYEDSSRRRHVLKTNSAEFFSRFSPAGRAENVLLAAKWVYWGFAFDDVRCDEGPLSEHPAAFAEMAGRVQRVLEAPQSLDAPDDPYLRALHDIGLSLRRQATPTQVRRFIDAHRAWLHGVAWQVGNQARGVMPQLNDYLAMRLGSCGGFPTMALLEIANAAEVPAHEMDHPAVRAAGESAILTAGLDNDLHSYRREQHDRHADQNIISVLAHHEDRSIDDALAEAVRLRDRIMHVHLRLSEQLLPEASPELRTYLAGLKAGVRGNIDWALRVPRYSTEHEPAVDGHPGFSAAPSDPDPAAPPVPVIRWWWGELRDR</sequence>
<dbReference type="SFLD" id="SFLDG01020">
    <property type="entry name" value="Terpene_Cyclase_Like_2"/>
    <property type="match status" value="1"/>
</dbReference>
<evidence type="ECO:0000256" key="2">
    <source>
        <dbReference type="RuleBase" id="RU366034"/>
    </source>
</evidence>
<keyword evidence="2" id="KW-0479">Metal-binding</keyword>
<dbReference type="RefSeq" id="WP_380671811.1">
    <property type="nucleotide sequence ID" value="NZ_JBHTCJ010000014.1"/>
</dbReference>
<comment type="caution">
    <text evidence="4">The sequence shown here is derived from an EMBL/GenBank/DDBJ whole genome shotgun (WGS) entry which is preliminary data.</text>
</comment>
<dbReference type="PANTHER" id="PTHR35201:SF4">
    <property type="entry name" value="BETA-PINACENE SYNTHASE-RELATED"/>
    <property type="match status" value="1"/>
</dbReference>
<dbReference type="PANTHER" id="PTHR35201">
    <property type="entry name" value="TERPENE SYNTHASE"/>
    <property type="match status" value="1"/>
</dbReference>
<keyword evidence="2" id="KW-0460">Magnesium</keyword>
<gene>
    <name evidence="4" type="ORF">ACFQRI_22680</name>
</gene>
<dbReference type="Pfam" id="PF19086">
    <property type="entry name" value="Terpene_syn_C_2"/>
    <property type="match status" value="1"/>
</dbReference>
<evidence type="ECO:0000313" key="4">
    <source>
        <dbReference type="EMBL" id="MFC7344224.1"/>
    </source>
</evidence>
<dbReference type="Proteomes" id="UP001596504">
    <property type="component" value="Unassembled WGS sequence"/>
</dbReference>
<dbReference type="EC" id="4.2.3.-" evidence="2"/>
<dbReference type="SUPFAM" id="SSF48576">
    <property type="entry name" value="Terpenoid synthases"/>
    <property type="match status" value="1"/>
</dbReference>
<dbReference type="EMBL" id="JBHTCJ010000014">
    <property type="protein sequence ID" value="MFC7344224.1"/>
    <property type="molecule type" value="Genomic_DNA"/>
</dbReference>
<dbReference type="SFLD" id="SFLDS00005">
    <property type="entry name" value="Isoprenoid_Synthase_Type_I"/>
    <property type="match status" value="1"/>
</dbReference>
<name>A0ABW2LSJ3_9PSEU</name>
<proteinExistence type="inferred from homology"/>
<feature type="region of interest" description="Disordered" evidence="3">
    <location>
        <begin position="319"/>
        <end position="338"/>
    </location>
</feature>
<dbReference type="InterPro" id="IPR034686">
    <property type="entry name" value="Terpene_cyclase-like_2"/>
</dbReference>
<evidence type="ECO:0000256" key="3">
    <source>
        <dbReference type="SAM" id="MobiDB-lite"/>
    </source>
</evidence>
<dbReference type="Gene3D" id="1.10.600.10">
    <property type="entry name" value="Farnesyl Diphosphate Synthase"/>
    <property type="match status" value="1"/>
</dbReference>
<evidence type="ECO:0000256" key="1">
    <source>
        <dbReference type="ARBA" id="ARBA00023239"/>
    </source>
</evidence>
<keyword evidence="5" id="KW-1185">Reference proteome</keyword>
<accession>A0ABW2LSJ3</accession>
<organism evidence="4 5">
    <name type="scientific">Saccharopolyspora griseoalba</name>
    <dbReference type="NCBI Taxonomy" id="1431848"/>
    <lineage>
        <taxon>Bacteria</taxon>
        <taxon>Bacillati</taxon>
        <taxon>Actinomycetota</taxon>
        <taxon>Actinomycetes</taxon>
        <taxon>Pseudonocardiales</taxon>
        <taxon>Pseudonocardiaceae</taxon>
        <taxon>Saccharopolyspora</taxon>
    </lineage>
</organism>
<comment type="similarity">
    <text evidence="2">Belongs to the terpene synthase family.</text>
</comment>
<comment type="cofactor">
    <cofactor evidence="2">
        <name>Mg(2+)</name>
        <dbReference type="ChEBI" id="CHEBI:18420"/>
    </cofactor>
</comment>
<keyword evidence="1 2" id="KW-0456">Lyase</keyword>
<evidence type="ECO:0000313" key="5">
    <source>
        <dbReference type="Proteomes" id="UP001596504"/>
    </source>
</evidence>
<reference evidence="5" key="1">
    <citation type="journal article" date="2019" name="Int. J. Syst. Evol. Microbiol.">
        <title>The Global Catalogue of Microorganisms (GCM) 10K type strain sequencing project: providing services to taxonomists for standard genome sequencing and annotation.</title>
        <authorList>
            <consortium name="The Broad Institute Genomics Platform"/>
            <consortium name="The Broad Institute Genome Sequencing Center for Infectious Disease"/>
            <person name="Wu L."/>
            <person name="Ma J."/>
        </authorList>
    </citation>
    <scope>NUCLEOTIDE SEQUENCE [LARGE SCALE GENOMIC DNA]</scope>
    <source>
        <strain evidence="5">WLHS5</strain>
    </source>
</reference>